<gene>
    <name evidence="1" type="ORF">MW7_014935</name>
</gene>
<reference evidence="1" key="1">
    <citation type="submission" date="2019-05" db="EMBL/GenBank/DDBJ databases">
        <title>Revised genome assembly of Burkholderiaceae (previously Ralstonia) sp. PBA.</title>
        <authorList>
            <person name="Gan H.M."/>
        </authorList>
    </citation>
    <scope>NUCLEOTIDE SEQUENCE</scope>
    <source>
        <strain evidence="1">PBA</strain>
    </source>
</reference>
<organism evidence="1 2">
    <name type="scientific">Imbroritus primus</name>
    <dbReference type="NCBI Taxonomy" id="3058603"/>
    <lineage>
        <taxon>Bacteria</taxon>
        <taxon>Pseudomonadati</taxon>
        <taxon>Pseudomonadota</taxon>
        <taxon>Betaproteobacteria</taxon>
        <taxon>Burkholderiales</taxon>
        <taxon>Burkholderiaceae</taxon>
        <taxon>Imbroritus</taxon>
    </lineage>
</organism>
<dbReference type="Proteomes" id="UP000004277">
    <property type="component" value="Unassembled WGS sequence"/>
</dbReference>
<keyword evidence="1" id="KW-0378">Hydrolase</keyword>
<evidence type="ECO:0000313" key="1">
    <source>
        <dbReference type="EMBL" id="TMS57240.1"/>
    </source>
</evidence>
<name>A0ACD3SM26_9BURK</name>
<dbReference type="EMBL" id="AKCV02000025">
    <property type="protein sequence ID" value="TMS57240.1"/>
    <property type="molecule type" value="Genomic_DNA"/>
</dbReference>
<proteinExistence type="predicted"/>
<accession>A0ACD3SM26</accession>
<keyword evidence="2" id="KW-1185">Reference proteome</keyword>
<sequence>MSDSNVIRDIPLFPLHTVLFPGGLLPLRVFEARYLDMVRDCLRQDLPFGVCLIESGHEVASEQAPAASTVTAEIGCLATILDCDMEQLGLLLLRTRGGQRFQTLSTRTQSSGLIRADVALLSEDLPDCNPDLLLECIAALRRIVAALSTKSDIESPFLEPYQWDDPVWISNRLCEILPIPLKAKQKLMALEDAGMRIEIVHRFMKQHAIL</sequence>
<keyword evidence="1" id="KW-0645">Protease</keyword>
<comment type="caution">
    <text evidence="1">The sequence shown here is derived from an EMBL/GenBank/DDBJ whole genome shotgun (WGS) entry which is preliminary data.</text>
</comment>
<protein>
    <submittedName>
        <fullName evidence="1">ATP-dependent protease</fullName>
    </submittedName>
</protein>
<evidence type="ECO:0000313" key="2">
    <source>
        <dbReference type="Proteomes" id="UP000004277"/>
    </source>
</evidence>